<accession>A0ABY5RGN3</accession>
<dbReference type="Gene3D" id="3.20.20.140">
    <property type="entry name" value="Metal-dependent hydrolases"/>
    <property type="match status" value="1"/>
</dbReference>
<dbReference type="EMBL" id="CP078063">
    <property type="protein sequence ID" value="UVE50588.1"/>
    <property type="molecule type" value="Genomic_DNA"/>
</dbReference>
<dbReference type="Proteomes" id="UP001058330">
    <property type="component" value="Chromosome"/>
</dbReference>
<dbReference type="PANTHER" id="PTHR42924">
    <property type="entry name" value="EXONUCLEASE"/>
    <property type="match status" value="1"/>
</dbReference>
<keyword evidence="2" id="KW-1185">Reference proteome</keyword>
<sequence length="561" mass="63183">MFDDTLTKFAETARIFAERRPSIRDLWASRTGSFDRVHAILPSTAVVGESLDLTVQVWDEYERLHDVYDGDLHVSATDDNADHPSRVSFAGRDEGYVTHPGAVSFETPGIHYLTFSRPGVDERYVSNPVSVTAEAPAERVYWGDIHLHSRLSDGTGNPTRGYRFGRDVMALDVVAYTDHDTMGFFIPPTLQRALMHNWYFDRLRRVADRFDDPGKFVTLFGYEWTKQPNCGGHINVYFEDSDDAVLFDSRTGTTNTYEKLWDRLREFEQTHNSRVVTIPHHPTEAMYPFDFSAVDYDDELAPLVEVYSQWGSGERPGADGNPFPLAMGRGEIPDPGHSVRDALAMGNRIGMIAGADYHGPHPGHSLIHADPHLPSTIEWLRDGVGWASIWRIWNERSYPGGLTAFRAPDLTRASIFESLRSRRVYGTSQPHRILADISVAGVSPGENDSTVRLDARDEARKVAVEVAGTAPLERAEVVKNGDVWRTQALTADPDAPLSTYTTNVSWTDDDPVEGMVWDEKRRSEVDVYYLRVTQVPRHCEFPGSAWVGPVWVEPPSEWMSR</sequence>
<proteinExistence type="predicted"/>
<dbReference type="InterPro" id="IPR016195">
    <property type="entry name" value="Pol/histidinol_Pase-like"/>
</dbReference>
<dbReference type="GeneID" id="74527507"/>
<dbReference type="Pfam" id="PF12228">
    <property type="entry name" value="DUF3604"/>
    <property type="match status" value="1"/>
</dbReference>
<dbReference type="InterPro" id="IPR022028">
    <property type="entry name" value="DUF3604"/>
</dbReference>
<gene>
    <name evidence="1" type="ORF">KU306_01395</name>
</gene>
<name>A0ABY5RGN3_HALLR</name>
<reference evidence="1" key="1">
    <citation type="submission" date="2021-07" db="EMBL/GenBank/DDBJ databases">
        <title>Studies on halocins as antimicrobial molecules from haloarchaea.</title>
        <authorList>
            <person name="Kumar S."/>
            <person name="Khare S.K."/>
        </authorList>
    </citation>
    <scope>NUCLEOTIDE SEQUENCE</scope>
    <source>
        <strain evidence="1">NCIM 5678</strain>
    </source>
</reference>
<dbReference type="InterPro" id="IPR052018">
    <property type="entry name" value="PHP_domain"/>
</dbReference>
<dbReference type="PANTHER" id="PTHR42924:SF3">
    <property type="entry name" value="POLYMERASE_HISTIDINOL PHOSPHATASE N-TERMINAL DOMAIN-CONTAINING PROTEIN"/>
    <property type="match status" value="1"/>
</dbReference>
<dbReference type="SUPFAM" id="SSF89550">
    <property type="entry name" value="PHP domain-like"/>
    <property type="match status" value="1"/>
</dbReference>
<evidence type="ECO:0000313" key="1">
    <source>
        <dbReference type="EMBL" id="UVE50588.1"/>
    </source>
</evidence>
<dbReference type="RefSeq" id="WP_258302644.1">
    <property type="nucleotide sequence ID" value="NZ_CP078063.1"/>
</dbReference>
<evidence type="ECO:0000313" key="2">
    <source>
        <dbReference type="Proteomes" id="UP001058330"/>
    </source>
</evidence>
<protein>
    <submittedName>
        <fullName evidence="1">DUF3604 domain-containing protein</fullName>
    </submittedName>
</protein>
<organism evidence="1 2">
    <name type="scientific">Haloferax larsenii</name>
    <dbReference type="NCBI Taxonomy" id="302484"/>
    <lineage>
        <taxon>Archaea</taxon>
        <taxon>Methanobacteriati</taxon>
        <taxon>Methanobacteriota</taxon>
        <taxon>Stenosarchaea group</taxon>
        <taxon>Halobacteria</taxon>
        <taxon>Halobacteriales</taxon>
        <taxon>Haloferacaceae</taxon>
        <taxon>Haloferax</taxon>
    </lineage>
</organism>